<evidence type="ECO:0000259" key="8">
    <source>
        <dbReference type="Pfam" id="PF07687"/>
    </source>
</evidence>
<dbReference type="GO" id="GO:0046872">
    <property type="term" value="F:metal ion binding"/>
    <property type="evidence" value="ECO:0007669"/>
    <property type="project" value="UniProtKB-KW"/>
</dbReference>
<evidence type="ECO:0000256" key="1">
    <source>
        <dbReference type="ARBA" id="ARBA00001941"/>
    </source>
</evidence>
<evidence type="ECO:0000256" key="4">
    <source>
        <dbReference type="ARBA" id="ARBA00022723"/>
    </source>
</evidence>
<evidence type="ECO:0000313" key="9">
    <source>
        <dbReference type="EMBL" id="BEQ13948.1"/>
    </source>
</evidence>
<dbReference type="Proteomes" id="UP001366166">
    <property type="component" value="Chromosome"/>
</dbReference>
<protein>
    <submittedName>
        <fullName evidence="9">Peptidase M20</fullName>
    </submittedName>
</protein>
<evidence type="ECO:0000313" key="10">
    <source>
        <dbReference type="Proteomes" id="UP001366166"/>
    </source>
</evidence>
<dbReference type="KEGG" id="dmp:FAK_10140"/>
<dbReference type="NCBIfam" id="TIGR01910">
    <property type="entry name" value="DapE-ArgE"/>
    <property type="match status" value="1"/>
</dbReference>
<keyword evidence="7" id="KW-0170">Cobalt</keyword>
<dbReference type="PANTHER" id="PTHR43808">
    <property type="entry name" value="ACETYLORNITHINE DEACETYLASE"/>
    <property type="match status" value="1"/>
</dbReference>
<keyword evidence="10" id="KW-1185">Reference proteome</keyword>
<evidence type="ECO:0000256" key="2">
    <source>
        <dbReference type="ARBA" id="ARBA00001947"/>
    </source>
</evidence>
<feature type="domain" description="Peptidase M20 dimerisation" evidence="8">
    <location>
        <begin position="175"/>
        <end position="274"/>
    </location>
</feature>
<gene>
    <name evidence="9" type="ORF">FAK_10140</name>
</gene>
<dbReference type="Pfam" id="PF01546">
    <property type="entry name" value="Peptidase_M20"/>
    <property type="match status" value="1"/>
</dbReference>
<keyword evidence="5" id="KW-0378">Hydrolase</keyword>
<dbReference type="Gene3D" id="3.30.70.360">
    <property type="match status" value="1"/>
</dbReference>
<dbReference type="InterPro" id="IPR050072">
    <property type="entry name" value="Peptidase_M20A"/>
</dbReference>
<name>A0AAU9EW38_9BACT</name>
<reference evidence="10" key="1">
    <citation type="journal article" date="2023" name="Arch. Microbiol.">
        <title>Desulfoferula mesophilus gen. nov. sp. nov., a mesophilic sulfate-reducing bacterium isolated from a brackish lake sediment.</title>
        <authorList>
            <person name="Watanabe T."/>
            <person name="Yabe T."/>
            <person name="Tsuji J.M."/>
            <person name="Fukui M."/>
        </authorList>
    </citation>
    <scope>NUCLEOTIDE SEQUENCE [LARGE SCALE GENOMIC DNA]</scope>
    <source>
        <strain evidence="10">12FAK</strain>
    </source>
</reference>
<comment type="cofactor">
    <cofactor evidence="1">
        <name>Co(2+)</name>
        <dbReference type="ChEBI" id="CHEBI:48828"/>
    </cofactor>
</comment>
<dbReference type="CDD" id="cd08659">
    <property type="entry name" value="M20_ArgE_DapE-like"/>
    <property type="match status" value="1"/>
</dbReference>
<dbReference type="Pfam" id="PF07687">
    <property type="entry name" value="M20_dimer"/>
    <property type="match status" value="1"/>
</dbReference>
<dbReference type="Gene3D" id="3.40.630.10">
    <property type="entry name" value="Zn peptidases"/>
    <property type="match status" value="1"/>
</dbReference>
<dbReference type="AlphaFoldDB" id="A0AAU9EW38"/>
<evidence type="ECO:0000256" key="3">
    <source>
        <dbReference type="ARBA" id="ARBA00006247"/>
    </source>
</evidence>
<dbReference type="InterPro" id="IPR010182">
    <property type="entry name" value="ArgE/DapE"/>
</dbReference>
<evidence type="ECO:0000256" key="6">
    <source>
        <dbReference type="ARBA" id="ARBA00022833"/>
    </source>
</evidence>
<dbReference type="InterPro" id="IPR011650">
    <property type="entry name" value="Peptidase_M20_dimer"/>
</dbReference>
<dbReference type="InterPro" id="IPR036264">
    <property type="entry name" value="Bact_exopeptidase_dim_dom"/>
</dbReference>
<organism evidence="9 10">
    <name type="scientific">Desulfoferula mesophila</name>
    <dbReference type="NCBI Taxonomy" id="3058419"/>
    <lineage>
        <taxon>Bacteria</taxon>
        <taxon>Pseudomonadati</taxon>
        <taxon>Thermodesulfobacteriota</taxon>
        <taxon>Desulfarculia</taxon>
        <taxon>Desulfarculales</taxon>
        <taxon>Desulfarculaceae</taxon>
        <taxon>Desulfoferula</taxon>
    </lineage>
</organism>
<sequence>MCPMPDPVKIATDLICLDTINPPGGEEAAARYLGDLLAQRGLATEYYQLEPHRSGLVATLAGTGGRPALVFTGHLDTVPLGNAAWSFGPHCGEVKDGRLLGRGASDMKSGVAAMAAAAAALAEEWAGEADLVFVFTAAEETGCQGAEQMAAGGKLPAQAGALLVAEPTNNVPFLGHKGALWLEATARGKSAHGSMPDMGDNAIYKAARAAAGLEQLFAEAPAHTQLGKPTVNVGTFHGGSKINMVPDQAVFQVDLRTVPGVEHDELFARVAGQLGPDIALERLIDLPGFLTPAEEPWAARVLALLEREQGRPPQPGYVNYFTDASVLRPALGNPPTVILGPGLPGQAHQTNEFCETAKIVEAAGLYLALAREWQGR</sequence>
<comment type="cofactor">
    <cofactor evidence="2">
        <name>Zn(2+)</name>
        <dbReference type="ChEBI" id="CHEBI:29105"/>
    </cofactor>
</comment>
<dbReference type="GO" id="GO:0016787">
    <property type="term" value="F:hydrolase activity"/>
    <property type="evidence" value="ECO:0007669"/>
    <property type="project" value="UniProtKB-KW"/>
</dbReference>
<dbReference type="InterPro" id="IPR002933">
    <property type="entry name" value="Peptidase_M20"/>
</dbReference>
<keyword evidence="6" id="KW-0862">Zinc</keyword>
<dbReference type="PANTHER" id="PTHR43808:SF32">
    <property type="entry name" value="ARGE_DAPE-RELATED DEACYLASE"/>
    <property type="match status" value="1"/>
</dbReference>
<accession>A0AAU9EW38</accession>
<dbReference type="SUPFAM" id="SSF55031">
    <property type="entry name" value="Bacterial exopeptidase dimerisation domain"/>
    <property type="match status" value="1"/>
</dbReference>
<evidence type="ECO:0000256" key="5">
    <source>
        <dbReference type="ARBA" id="ARBA00022801"/>
    </source>
</evidence>
<dbReference type="SUPFAM" id="SSF53187">
    <property type="entry name" value="Zn-dependent exopeptidases"/>
    <property type="match status" value="1"/>
</dbReference>
<comment type="similarity">
    <text evidence="3">Belongs to the peptidase M20A family.</text>
</comment>
<keyword evidence="4" id="KW-0479">Metal-binding</keyword>
<dbReference type="EMBL" id="AP028679">
    <property type="protein sequence ID" value="BEQ13948.1"/>
    <property type="molecule type" value="Genomic_DNA"/>
</dbReference>
<proteinExistence type="inferred from homology"/>
<evidence type="ECO:0000256" key="7">
    <source>
        <dbReference type="ARBA" id="ARBA00023285"/>
    </source>
</evidence>